<protein>
    <submittedName>
        <fullName evidence="3">AcrB/AcrD/AcrF family protein</fullName>
    </submittedName>
</protein>
<dbReference type="GO" id="GO:0005886">
    <property type="term" value="C:plasma membrane"/>
    <property type="evidence" value="ECO:0007669"/>
    <property type="project" value="TreeGrafter"/>
</dbReference>
<dbReference type="SUPFAM" id="SSF82714">
    <property type="entry name" value="Multidrug efflux transporter AcrB TolC docking domain, DN and DC subdomains"/>
    <property type="match status" value="2"/>
</dbReference>
<keyword evidence="2" id="KW-0472">Membrane</keyword>
<dbReference type="Gene3D" id="3.30.70.1440">
    <property type="entry name" value="Multidrug efflux transporter AcrB pore domain"/>
    <property type="match status" value="1"/>
</dbReference>
<feature type="transmembrane region" description="Helical" evidence="2">
    <location>
        <begin position="1026"/>
        <end position="1046"/>
    </location>
</feature>
<feature type="transmembrane region" description="Helical" evidence="2">
    <location>
        <begin position="920"/>
        <end position="938"/>
    </location>
</feature>
<dbReference type="InterPro" id="IPR001036">
    <property type="entry name" value="Acrflvin-R"/>
</dbReference>
<dbReference type="Proteomes" id="UP000264071">
    <property type="component" value="Unassembled WGS sequence"/>
</dbReference>
<evidence type="ECO:0000313" key="3">
    <source>
        <dbReference type="EMBL" id="HCT56328.1"/>
    </source>
</evidence>
<dbReference type="PRINTS" id="PR00702">
    <property type="entry name" value="ACRIFLAVINRP"/>
</dbReference>
<feature type="transmembrane region" description="Helical" evidence="2">
    <location>
        <begin position="12"/>
        <end position="30"/>
    </location>
</feature>
<dbReference type="Gene3D" id="3.30.70.1320">
    <property type="entry name" value="Multidrug efflux transporter AcrB pore domain like"/>
    <property type="match status" value="1"/>
</dbReference>
<proteinExistence type="predicted"/>
<evidence type="ECO:0000256" key="2">
    <source>
        <dbReference type="SAM" id="Phobius"/>
    </source>
</evidence>
<dbReference type="Gene3D" id="3.30.2090.10">
    <property type="entry name" value="Multidrug efflux transporter AcrB TolC docking domain, DN and DC subdomains"/>
    <property type="match status" value="2"/>
</dbReference>
<keyword evidence="1" id="KW-0378">Hydrolase</keyword>
<feature type="transmembrane region" description="Helical" evidence="2">
    <location>
        <begin position="944"/>
        <end position="971"/>
    </location>
</feature>
<dbReference type="InterPro" id="IPR001261">
    <property type="entry name" value="ArgE/DapE_CS"/>
</dbReference>
<organism evidence="3 4">
    <name type="scientific">Gemmatimonas aurantiaca</name>
    <dbReference type="NCBI Taxonomy" id="173480"/>
    <lineage>
        <taxon>Bacteria</taxon>
        <taxon>Pseudomonadati</taxon>
        <taxon>Gemmatimonadota</taxon>
        <taxon>Gemmatimonadia</taxon>
        <taxon>Gemmatimonadales</taxon>
        <taxon>Gemmatimonadaceae</taxon>
        <taxon>Gemmatimonas</taxon>
    </lineage>
</organism>
<keyword evidence="2" id="KW-0812">Transmembrane</keyword>
<dbReference type="PANTHER" id="PTHR32063:SF8">
    <property type="entry name" value="CATION EFFLUX PROTEIN"/>
    <property type="match status" value="1"/>
</dbReference>
<dbReference type="PROSITE" id="PS00758">
    <property type="entry name" value="ARGE_DAPE_CPG2_1"/>
    <property type="match status" value="1"/>
</dbReference>
<feature type="transmembrane region" description="Helical" evidence="2">
    <location>
        <begin position="360"/>
        <end position="380"/>
    </location>
</feature>
<name>A0A3D4V6Q5_9BACT</name>
<feature type="transmembrane region" description="Helical" evidence="2">
    <location>
        <begin position="334"/>
        <end position="354"/>
    </location>
</feature>
<keyword evidence="2" id="KW-1133">Transmembrane helix</keyword>
<feature type="transmembrane region" description="Helical" evidence="2">
    <location>
        <begin position="431"/>
        <end position="451"/>
    </location>
</feature>
<feature type="transmembrane region" description="Helical" evidence="2">
    <location>
        <begin position="992"/>
        <end position="1014"/>
    </location>
</feature>
<dbReference type="AlphaFoldDB" id="A0A3D4V6Q5"/>
<sequence>MWIVQLALRRPYTFIVGALLVVLFGVLSAIRMPTDILPELDIPVVSVIWSYNGLPPEEMERRFGTPYERAVTTTVNDVEHIESQSLAGVTVIKVFFQPGARIESAVAQLAAVSQSILRIMPPGAAAPFIVRYNAANVPVLQLALGGDSLSEQQLSDLGTNGIRTRLATVRGASVPQPYGGRSRLINVDLDPVQLFARGLSPTDVSDAITAQNLVLPGGTAKIGEREYVVRLNGSPDMVEAMNDLPIRVVNGALVRIRDVAYVRDGYSVQTNIVHRDGVRGALIQVLKSGGASTIDVVNRVREALPGILATLPPALKVDILADQSLFVKAALKGVVIEALIAACLTAAMILIFLGSWRSTLIVALSIPLSILCSVTVLSMLGQTLNVMTLGGLALAVGVLVDDATVGIENIHRVQEHEPDIEKAILDGAGQIAIPTLVSTLAICIVFVPIFFLSGAAGSLFRPLAMAVVFAMMASYVISRTLVPTLVRYAMERERALEAKRAGMPKRPGFFAQFHHSFEHRFEQWRVNYRETITTMLARPARLMTVAGLVVLSAAALSPWLGRDFFPQIDAGQIRLHLRAPVGTRLEETARIVAAVEARIRDIIPPGDLATMIDNIGLATTSSTNLAYSDNPTIGMTDADLLISLTEHRVGKTADYARRIRRMVRDEFPDVLVFFQSADIVGQILNAGLPAPVNVQVVGANRAENIKVARVLEERIKKIPGAVDVYLQQRLEAPQLNVTVDRARAASMSLTQRDVANDLLVSLASSGQAQPNVWLNPQNGVQYSVSVQTPQYRIASIEDIGRTPVLSAAGVNSGAMPQLFQNIATVQRGTSVGVISHYDVAPVYDVYANVLDRDLGAVAGDIDVVLDSLKESLPRGTTLVMRGQVASMRTSYTGLATGLVFAIVLVYLIMVINFQSWLDPLIIACALPLALAGVIWALYACGNTISVPAFMGAIMSMGVATANGILVVSFANERMDAGLTALEAAIEAAATRLRPVIMTALAMIVGMVPMALGLGEGGEQNAPLGRAVIGGLLFATFATLTLLPFVYSRLRAHRHGVVLPLELTS</sequence>
<reference evidence="3 4" key="1">
    <citation type="journal article" date="2018" name="Nat. Biotechnol.">
        <title>A standardized bacterial taxonomy based on genome phylogeny substantially revises the tree of life.</title>
        <authorList>
            <person name="Parks D.H."/>
            <person name="Chuvochina M."/>
            <person name="Waite D.W."/>
            <person name="Rinke C."/>
            <person name="Skarshewski A."/>
            <person name="Chaumeil P.A."/>
            <person name="Hugenholtz P."/>
        </authorList>
    </citation>
    <scope>NUCLEOTIDE SEQUENCE [LARGE SCALE GENOMIC DNA]</scope>
    <source>
        <strain evidence="3">UBA8844</strain>
    </source>
</reference>
<dbReference type="Gene3D" id="3.30.70.1430">
    <property type="entry name" value="Multidrug efflux transporter AcrB pore domain"/>
    <property type="match status" value="2"/>
</dbReference>
<dbReference type="Gene3D" id="1.20.1640.10">
    <property type="entry name" value="Multidrug efflux transporter AcrB transmembrane domain"/>
    <property type="match status" value="2"/>
</dbReference>
<dbReference type="PANTHER" id="PTHR32063">
    <property type="match status" value="1"/>
</dbReference>
<dbReference type="InterPro" id="IPR027463">
    <property type="entry name" value="AcrB_DN_DC_subdom"/>
</dbReference>
<dbReference type="OMA" id="TDNIGMP"/>
<dbReference type="SUPFAM" id="SSF82693">
    <property type="entry name" value="Multidrug efflux transporter AcrB pore domain, PN1, PN2, PC1 and PC2 subdomains"/>
    <property type="match status" value="2"/>
</dbReference>
<feature type="transmembrane region" description="Helical" evidence="2">
    <location>
        <begin position="891"/>
        <end position="913"/>
    </location>
</feature>
<gene>
    <name evidence="3" type="ORF">DGD08_03855</name>
</gene>
<dbReference type="Pfam" id="PF00873">
    <property type="entry name" value="ACR_tran"/>
    <property type="match status" value="1"/>
</dbReference>
<accession>A0A3D4V6Q5</accession>
<dbReference type="SUPFAM" id="SSF82866">
    <property type="entry name" value="Multidrug efflux transporter AcrB transmembrane domain"/>
    <property type="match status" value="2"/>
</dbReference>
<evidence type="ECO:0000313" key="4">
    <source>
        <dbReference type="Proteomes" id="UP000264071"/>
    </source>
</evidence>
<dbReference type="EMBL" id="DPIY01000005">
    <property type="protein sequence ID" value="HCT56328.1"/>
    <property type="molecule type" value="Genomic_DNA"/>
</dbReference>
<dbReference type="GO" id="GO:0042910">
    <property type="term" value="F:xenobiotic transmembrane transporter activity"/>
    <property type="evidence" value="ECO:0007669"/>
    <property type="project" value="TreeGrafter"/>
</dbReference>
<feature type="transmembrane region" description="Helical" evidence="2">
    <location>
        <begin position="463"/>
        <end position="482"/>
    </location>
</feature>
<evidence type="ECO:0000256" key="1">
    <source>
        <dbReference type="ARBA" id="ARBA00022801"/>
    </source>
</evidence>
<comment type="caution">
    <text evidence="3">The sequence shown here is derived from an EMBL/GenBank/DDBJ whole genome shotgun (WGS) entry which is preliminary data.</text>
</comment>